<feature type="region of interest" description="Disordered" evidence="1">
    <location>
        <begin position="221"/>
        <end position="252"/>
    </location>
</feature>
<feature type="non-terminal residue" evidence="3">
    <location>
        <position position="252"/>
    </location>
</feature>
<name>K2ML23_TRYCR</name>
<evidence type="ECO:0000313" key="3">
    <source>
        <dbReference type="EMBL" id="EKF26399.1"/>
    </source>
</evidence>
<dbReference type="Proteomes" id="UP000007350">
    <property type="component" value="Unassembled WGS sequence"/>
</dbReference>
<keyword evidence="2" id="KW-0472">Membrane</keyword>
<gene>
    <name evidence="3" type="ORF">MOQ_009909</name>
</gene>
<dbReference type="EMBL" id="AHKC01020883">
    <property type="protein sequence ID" value="EKF26399.1"/>
    <property type="molecule type" value="Genomic_DNA"/>
</dbReference>
<accession>K2ML23</accession>
<proteinExistence type="predicted"/>
<dbReference type="OrthoDB" id="10553237at2759"/>
<keyword evidence="2" id="KW-0812">Transmembrane</keyword>
<keyword evidence="4" id="KW-1185">Reference proteome</keyword>
<evidence type="ECO:0000256" key="2">
    <source>
        <dbReference type="SAM" id="Phobius"/>
    </source>
</evidence>
<sequence>PWLSAGTHSPHTSLQPRAVYASADTASSSRAHTHAELLRLPSISRGRDGGRVVVVVGASVVVVLGASGAVVVVEGARVVVVVVVVGACVMAFVVLFTESSLFLSDFPAGKLVVLGPAGVTTATVVDPGRVLAGGATSILPLFLFGSSCSTIKFCCCTPEGSSSSRNPLSPGTVFFNSFSLLSVAHTDGQQHRASTNRAHSRRHVIIIVSVVVRWCGADLHSEGHGEQQERREVRQTHTEGTPHEERAAARHA</sequence>
<keyword evidence="2" id="KW-1133">Transmembrane helix</keyword>
<evidence type="ECO:0000313" key="4">
    <source>
        <dbReference type="Proteomes" id="UP000007350"/>
    </source>
</evidence>
<reference evidence="3 4" key="1">
    <citation type="journal article" date="2012" name="BMC Genomics">
        <title>Comparative genomic analysis of human infective Trypanosoma cruzi lineages with the bat-restricted subspecies T. cruzi marinkellei.</title>
        <authorList>
            <person name="Franzen O."/>
            <person name="Talavera-Lopez C."/>
            <person name="Ochaya S."/>
            <person name="Butler C.E."/>
            <person name="Messenger L.A."/>
            <person name="Lewis M.D."/>
            <person name="Llewellyn M.S."/>
            <person name="Marinkelle C.J."/>
            <person name="Tyler K.M."/>
            <person name="Miles M.A."/>
            <person name="Andersson B."/>
        </authorList>
    </citation>
    <scope>NUCLEOTIDE SEQUENCE [LARGE SCALE GENOMIC DNA]</scope>
    <source>
        <strain evidence="3 4">B7</strain>
    </source>
</reference>
<feature type="transmembrane region" description="Helical" evidence="2">
    <location>
        <begin position="78"/>
        <end position="96"/>
    </location>
</feature>
<evidence type="ECO:0000256" key="1">
    <source>
        <dbReference type="SAM" id="MobiDB-lite"/>
    </source>
</evidence>
<comment type="caution">
    <text evidence="3">The sequence shown here is derived from an EMBL/GenBank/DDBJ whole genome shotgun (WGS) entry which is preliminary data.</text>
</comment>
<organism evidence="3 4">
    <name type="scientific">Trypanosoma cruzi marinkellei</name>
    <dbReference type="NCBI Taxonomy" id="85056"/>
    <lineage>
        <taxon>Eukaryota</taxon>
        <taxon>Discoba</taxon>
        <taxon>Euglenozoa</taxon>
        <taxon>Kinetoplastea</taxon>
        <taxon>Metakinetoplastina</taxon>
        <taxon>Trypanosomatida</taxon>
        <taxon>Trypanosomatidae</taxon>
        <taxon>Trypanosoma</taxon>
        <taxon>Schizotrypanum</taxon>
    </lineage>
</organism>
<dbReference type="AlphaFoldDB" id="K2ML23"/>
<feature type="transmembrane region" description="Helical" evidence="2">
    <location>
        <begin position="52"/>
        <end position="72"/>
    </location>
</feature>
<feature type="non-terminal residue" evidence="3">
    <location>
        <position position="1"/>
    </location>
</feature>
<protein>
    <submittedName>
        <fullName evidence="3">Uncharacterized protein</fullName>
    </submittedName>
</protein>